<feature type="signal peptide" evidence="6">
    <location>
        <begin position="1"/>
        <end position="22"/>
    </location>
</feature>
<dbReference type="InterPro" id="IPR017853">
    <property type="entry name" value="GH"/>
</dbReference>
<keyword evidence="3" id="KW-0378">Hydrolase</keyword>
<dbReference type="eggNOG" id="ENOG502S0KU">
    <property type="taxonomic scope" value="Eukaryota"/>
</dbReference>
<feature type="domain" description="Glycosyl hydrolase family 36 N-terminal" evidence="7">
    <location>
        <begin position="190"/>
        <end position="322"/>
    </location>
</feature>
<dbReference type="STRING" id="1445577.A0A010S1F9"/>
<comment type="caution">
    <text evidence="8">The sequence shown here is derived from an EMBL/GenBank/DDBJ whole genome shotgun (WGS) entry which is preliminary data.</text>
</comment>
<evidence type="ECO:0000256" key="1">
    <source>
        <dbReference type="ARBA" id="ARBA00001255"/>
    </source>
</evidence>
<dbReference type="Pfam" id="PF16875">
    <property type="entry name" value="Glyco_hydro_36N"/>
    <property type="match status" value="1"/>
</dbReference>
<evidence type="ECO:0000256" key="3">
    <source>
        <dbReference type="ARBA" id="ARBA00022801"/>
    </source>
</evidence>
<proteinExistence type="predicted"/>
<dbReference type="OrthoDB" id="5795902at2759"/>
<dbReference type="Proteomes" id="UP000020467">
    <property type="component" value="Unassembled WGS sequence"/>
</dbReference>
<dbReference type="Gene3D" id="2.70.98.60">
    <property type="entry name" value="alpha-galactosidase from lactobacil brevis"/>
    <property type="match status" value="1"/>
</dbReference>
<protein>
    <recommendedName>
        <fullName evidence="2">alpha-galactosidase</fullName>
        <ecNumber evidence="2">3.2.1.22</ecNumber>
    </recommendedName>
</protein>
<feature type="chain" id="PRO_5001456352" description="alpha-galactosidase" evidence="6">
    <location>
        <begin position="23"/>
        <end position="854"/>
    </location>
</feature>
<dbReference type="CDD" id="cd14791">
    <property type="entry name" value="GH36"/>
    <property type="match status" value="1"/>
</dbReference>
<evidence type="ECO:0000256" key="2">
    <source>
        <dbReference type="ARBA" id="ARBA00012755"/>
    </source>
</evidence>
<feature type="region of interest" description="Disordered" evidence="5">
    <location>
        <begin position="53"/>
        <end position="75"/>
    </location>
</feature>
<evidence type="ECO:0000256" key="5">
    <source>
        <dbReference type="SAM" id="MobiDB-lite"/>
    </source>
</evidence>
<dbReference type="PRINTS" id="PR00743">
    <property type="entry name" value="GLHYDRLASE36"/>
</dbReference>
<dbReference type="InterPro" id="IPR031704">
    <property type="entry name" value="Glyco_hydro_36_N"/>
</dbReference>
<dbReference type="InterPro" id="IPR038417">
    <property type="entry name" value="Alpga-gal_N_sf"/>
</dbReference>
<dbReference type="PANTHER" id="PTHR43053:SF3">
    <property type="entry name" value="ALPHA-GALACTOSIDASE C-RELATED"/>
    <property type="match status" value="1"/>
</dbReference>
<dbReference type="HOGENOM" id="CLU_018331_0_0_1"/>
<sequence>MHYPSFGHFLLASILAVQGVQSLNLIPTGQVARRYVAPALALAMPALAAPQAASIEAREPHHRGKKTKKAKAAKREESAVDEALEARDIEALITSQSQCRYHLLRPCYLIPSRYKTIHHTQQTNSIKSGIQKPNMGENKKQIIQWHTDALKIDFVVNKDGVICLDGILPTNVEPSPRSPPNFDSSELPLVSIRVSGEGSGDIKTAKTLIGTTLSDRLRYQSHEIIKGDDGSKETLIVKCNDNATSIHVETSFTVYGSIPVVRAQTTVTNQSTTNADIILTNVSTLTVGNMTSTSDRWFEDYSLLYANSTWFREAQWEERSLPSVGLDNNGILELGDGLLASLAHFELSSRGSFSTGGHLPMGALKHRNNEDTWMWQVENNGSWRWDLGDFKDSIYLAAGGPMLSSHGWKKRLSPGQSFTTVPFACCRIQGDEQAAFAAMTDYRRQIRRPHDDMERMPIIFNDYMNCLMGDPNENKVRALLGPVAQLGAEYFVIDAGWYADDGNWWDDVGLWEPSTKRFPSGFMKLMDEIRNKGLIPGLWLEPEVVGVRSPVGSQLPDEAFFQEDGHRVVEKRRWSLDYRHPEVIAWMNKVMHNLIDQYGVRYFKFDYNIDVVQGTDVDGPGTAGAAHLEHQRAYLAWVRALLDNYPGVVIETCSGGANRLDYAMLAVHPIQSTSDQQDPKLYAAIAAACPTAVTPEQSASWAYPQPGWSDELNALSVVNSMMGRVYLSGRVDLLSDNQLAIVKEGLEVYKSMRDHLRHATPMWPLGLPKWHDDWLALGLTSADGKTTYLAVWRRDGPTEMNISLGNGLRTHNDSKIRVLYPTRFTTKLELNGAESALRLQLPEEPCARILKIER</sequence>
<dbReference type="Gene3D" id="3.20.20.70">
    <property type="entry name" value="Aldolase class I"/>
    <property type="match status" value="1"/>
</dbReference>
<dbReference type="PANTHER" id="PTHR43053">
    <property type="entry name" value="GLYCOSIDASE FAMILY 31"/>
    <property type="match status" value="1"/>
</dbReference>
<dbReference type="EC" id="3.2.1.22" evidence="2"/>
<organism evidence="8 9">
    <name type="scientific">Colletotrichum fioriniae PJ7</name>
    <dbReference type="NCBI Taxonomy" id="1445577"/>
    <lineage>
        <taxon>Eukaryota</taxon>
        <taxon>Fungi</taxon>
        <taxon>Dikarya</taxon>
        <taxon>Ascomycota</taxon>
        <taxon>Pezizomycotina</taxon>
        <taxon>Sordariomycetes</taxon>
        <taxon>Hypocreomycetidae</taxon>
        <taxon>Glomerellales</taxon>
        <taxon>Glomerellaceae</taxon>
        <taxon>Colletotrichum</taxon>
        <taxon>Colletotrichum acutatum species complex</taxon>
    </lineage>
</organism>
<evidence type="ECO:0000313" key="9">
    <source>
        <dbReference type="Proteomes" id="UP000020467"/>
    </source>
</evidence>
<keyword evidence="4" id="KW-0326">Glycosidase</keyword>
<dbReference type="InterPro" id="IPR013785">
    <property type="entry name" value="Aldolase_TIM"/>
</dbReference>
<dbReference type="KEGG" id="cfj:CFIO01_02759"/>
<evidence type="ECO:0000313" key="8">
    <source>
        <dbReference type="EMBL" id="EXF84444.1"/>
    </source>
</evidence>
<dbReference type="AlphaFoldDB" id="A0A010S1F9"/>
<keyword evidence="6" id="KW-0732">Signal</keyword>
<gene>
    <name evidence="8" type="ORF">CFIO01_02759</name>
</gene>
<name>A0A010S1F9_9PEZI</name>
<reference evidence="8 9" key="1">
    <citation type="submission" date="2014-02" db="EMBL/GenBank/DDBJ databases">
        <title>The genome sequence of Colletotrichum fioriniae PJ7.</title>
        <authorList>
            <person name="Baroncelli R."/>
            <person name="Thon M.R."/>
        </authorList>
    </citation>
    <scope>NUCLEOTIDE SEQUENCE [LARGE SCALE GENOMIC DNA]</scope>
    <source>
        <strain evidence="8 9">PJ7</strain>
    </source>
</reference>
<comment type="catalytic activity">
    <reaction evidence="1">
        <text>Hydrolysis of terminal, non-reducing alpha-D-galactose residues in alpha-D-galactosides, including galactose oligosaccharides, galactomannans and galactolipids.</text>
        <dbReference type="EC" id="3.2.1.22"/>
    </reaction>
</comment>
<feature type="compositionally biased region" description="Basic residues" evidence="5">
    <location>
        <begin position="60"/>
        <end position="72"/>
    </location>
</feature>
<dbReference type="InterPro" id="IPR050985">
    <property type="entry name" value="Alpha-glycosidase_related"/>
</dbReference>
<evidence type="ECO:0000256" key="6">
    <source>
        <dbReference type="SAM" id="SignalP"/>
    </source>
</evidence>
<accession>A0A010S1F9</accession>
<dbReference type="GO" id="GO:0004557">
    <property type="term" value="F:alpha-galactosidase activity"/>
    <property type="evidence" value="ECO:0007669"/>
    <property type="project" value="UniProtKB-EC"/>
</dbReference>
<dbReference type="EMBL" id="JARH01000168">
    <property type="protein sequence ID" value="EXF84444.1"/>
    <property type="molecule type" value="Genomic_DNA"/>
</dbReference>
<evidence type="ECO:0000256" key="4">
    <source>
        <dbReference type="ARBA" id="ARBA00023295"/>
    </source>
</evidence>
<dbReference type="InterPro" id="IPR002252">
    <property type="entry name" value="Glyco_hydro_36"/>
</dbReference>
<evidence type="ECO:0000259" key="7">
    <source>
        <dbReference type="Pfam" id="PF16875"/>
    </source>
</evidence>
<dbReference type="Pfam" id="PF02065">
    <property type="entry name" value="Melibiase"/>
    <property type="match status" value="1"/>
</dbReference>
<keyword evidence="9" id="KW-1185">Reference proteome</keyword>
<dbReference type="SUPFAM" id="SSF51445">
    <property type="entry name" value="(Trans)glycosidases"/>
    <property type="match status" value="1"/>
</dbReference>
<dbReference type="GO" id="GO:0016052">
    <property type="term" value="P:carbohydrate catabolic process"/>
    <property type="evidence" value="ECO:0007669"/>
    <property type="project" value="InterPro"/>
</dbReference>